<evidence type="ECO:0000256" key="3">
    <source>
        <dbReference type="ARBA" id="ARBA00004370"/>
    </source>
</evidence>
<keyword evidence="5" id="KW-0496">Mitochondrion</keyword>
<keyword evidence="6" id="KW-0472">Membrane</keyword>
<dbReference type="GO" id="GO:0005739">
    <property type="term" value="C:mitochondrion"/>
    <property type="evidence" value="ECO:0007669"/>
    <property type="project" value="UniProtKB-SubCell"/>
</dbReference>
<dbReference type="AlphaFoldDB" id="Q5BFR4"/>
<dbReference type="HOGENOM" id="CLU_1354597_0_0_1"/>
<dbReference type="GO" id="GO:0016020">
    <property type="term" value="C:membrane"/>
    <property type="evidence" value="ECO:0007669"/>
    <property type="project" value="UniProtKB-SubCell"/>
</dbReference>
<keyword evidence="8" id="KW-1185">Reference proteome</keyword>
<comment type="subcellular location">
    <subcellularLocation>
        <location evidence="2">Endoplasmic reticulum</location>
    </subcellularLocation>
    <subcellularLocation>
        <location evidence="3">Membrane</location>
    </subcellularLocation>
    <subcellularLocation>
        <location evidence="1">Mitochondrion</location>
    </subcellularLocation>
</comment>
<dbReference type="GeneID" id="2876394"/>
<gene>
    <name evidence="7" type="ORF">ANIA_00616</name>
</gene>
<dbReference type="KEGG" id="ani:ANIA_00616"/>
<dbReference type="PANTHER" id="PTHR48182">
    <property type="entry name" value="PROTEIN SERAC1"/>
    <property type="match status" value="1"/>
</dbReference>
<evidence type="ECO:0000256" key="2">
    <source>
        <dbReference type="ARBA" id="ARBA00004240"/>
    </source>
</evidence>
<proteinExistence type="predicted"/>
<dbReference type="RefSeq" id="XP_658220.1">
    <property type="nucleotide sequence ID" value="XM_653128.1"/>
</dbReference>
<dbReference type="EMBL" id="BN001308">
    <property type="protein sequence ID" value="CBF89124.1"/>
    <property type="molecule type" value="Genomic_DNA"/>
</dbReference>
<evidence type="ECO:0000256" key="1">
    <source>
        <dbReference type="ARBA" id="ARBA00004173"/>
    </source>
</evidence>
<evidence type="ECO:0000313" key="7">
    <source>
        <dbReference type="EMBL" id="CBF89124.1"/>
    </source>
</evidence>
<dbReference type="OrthoDB" id="5086500at2759"/>
<dbReference type="OMA" id="THTIGIC"/>
<evidence type="ECO:0000256" key="4">
    <source>
        <dbReference type="ARBA" id="ARBA00022824"/>
    </source>
</evidence>
<keyword evidence="4" id="KW-0256">Endoplasmic reticulum</keyword>
<dbReference type="InParanoid" id="Q5BFR4"/>
<dbReference type="Proteomes" id="UP000000560">
    <property type="component" value="Chromosome VIII"/>
</dbReference>
<sequence length="202" mass="23237">MHDIPNARIIAFGYDVAVWHPWIQVSQGRLSDMLLTCRAVSLAAGTTSEKYTHTIGICFLGTPHRGAKIATWGERSARMFNIFKPVNHQMVNLLEPRSKALLEMRRSFYNILEKREYEGSRIQIVCFYETIPMLWSLIVSEDSATIEGEPCFPIFANHVDMIKFDTRQHSVYMDILRELQRMMSGRSSDHLCPGCRKYCNTG</sequence>
<protein>
    <submittedName>
        <fullName evidence="7">Uncharacterized protein</fullName>
    </submittedName>
</protein>
<reference evidence="8" key="1">
    <citation type="journal article" date="2005" name="Nature">
        <title>Sequencing of Aspergillus nidulans and comparative analysis with A. fumigatus and A. oryzae.</title>
        <authorList>
            <person name="Galagan J.E."/>
            <person name="Calvo S.E."/>
            <person name="Cuomo C."/>
            <person name="Ma L.J."/>
            <person name="Wortman J.R."/>
            <person name="Batzoglou S."/>
            <person name="Lee S.I."/>
            <person name="Basturkmen M."/>
            <person name="Spevak C.C."/>
            <person name="Clutterbuck J."/>
            <person name="Kapitonov V."/>
            <person name="Jurka J."/>
            <person name="Scazzocchio C."/>
            <person name="Farman M."/>
            <person name="Butler J."/>
            <person name="Purcell S."/>
            <person name="Harris S."/>
            <person name="Braus G.H."/>
            <person name="Draht O."/>
            <person name="Busch S."/>
            <person name="D'Enfert C."/>
            <person name="Bouchier C."/>
            <person name="Goldman G.H."/>
            <person name="Bell-Pedersen D."/>
            <person name="Griffiths-Jones S."/>
            <person name="Doonan J.H."/>
            <person name="Yu J."/>
            <person name="Vienken K."/>
            <person name="Pain A."/>
            <person name="Freitag M."/>
            <person name="Selker E.U."/>
            <person name="Archer D.B."/>
            <person name="Penalva M.A."/>
            <person name="Oakley B.R."/>
            <person name="Momany M."/>
            <person name="Tanaka T."/>
            <person name="Kumagai T."/>
            <person name="Asai K."/>
            <person name="Machida M."/>
            <person name="Nierman W.C."/>
            <person name="Denning D.W."/>
            <person name="Caddick M."/>
            <person name="Hynes M."/>
            <person name="Paoletti M."/>
            <person name="Fischer R."/>
            <person name="Miller B."/>
            <person name="Dyer P."/>
            <person name="Sachs M.S."/>
            <person name="Osmani S.A."/>
            <person name="Birren B.W."/>
        </authorList>
    </citation>
    <scope>NUCLEOTIDE SEQUENCE [LARGE SCALE GENOMIC DNA]</scope>
    <source>
        <strain evidence="8">FGSC A4 / ATCC 38163 / CBS 112.46 / NRRL 194 / M139</strain>
    </source>
</reference>
<dbReference type="InterPro" id="IPR052374">
    <property type="entry name" value="SERAC1"/>
</dbReference>
<accession>C8VS38</accession>
<reference evidence="8" key="2">
    <citation type="journal article" date="2009" name="Fungal Genet. Biol.">
        <title>The 2008 update of the Aspergillus nidulans genome annotation: a community effort.</title>
        <authorList>
            <person name="Wortman J.R."/>
            <person name="Gilsenan J.M."/>
            <person name="Joardar V."/>
            <person name="Deegan J."/>
            <person name="Clutterbuck J."/>
            <person name="Andersen M.R."/>
            <person name="Archer D."/>
            <person name="Bencina M."/>
            <person name="Braus G."/>
            <person name="Coutinho P."/>
            <person name="von Dohren H."/>
            <person name="Doonan J."/>
            <person name="Driessen A.J."/>
            <person name="Durek P."/>
            <person name="Espeso E."/>
            <person name="Fekete E."/>
            <person name="Flipphi M."/>
            <person name="Estrada C.G."/>
            <person name="Geysens S."/>
            <person name="Goldman G."/>
            <person name="de Groot P.W."/>
            <person name="Hansen K."/>
            <person name="Harris S.D."/>
            <person name="Heinekamp T."/>
            <person name="Helmstaedt K."/>
            <person name="Henrissat B."/>
            <person name="Hofmann G."/>
            <person name="Homan T."/>
            <person name="Horio T."/>
            <person name="Horiuchi H."/>
            <person name="James S."/>
            <person name="Jones M."/>
            <person name="Karaffa L."/>
            <person name="Karanyi Z."/>
            <person name="Kato M."/>
            <person name="Keller N."/>
            <person name="Kelly D.E."/>
            <person name="Kiel J.A."/>
            <person name="Kim J.M."/>
            <person name="van der Klei I.J."/>
            <person name="Klis F.M."/>
            <person name="Kovalchuk A."/>
            <person name="Krasevec N."/>
            <person name="Kubicek C.P."/>
            <person name="Liu B."/>
            <person name="Maccabe A."/>
            <person name="Meyer V."/>
            <person name="Mirabito P."/>
            <person name="Miskei M."/>
            <person name="Mos M."/>
            <person name="Mullins J."/>
            <person name="Nelson D.R."/>
            <person name="Nielsen J."/>
            <person name="Oakley B.R."/>
            <person name="Osmani S.A."/>
            <person name="Pakula T."/>
            <person name="Paszewski A."/>
            <person name="Paulsen I."/>
            <person name="Pilsyk S."/>
            <person name="Pocsi I."/>
            <person name="Punt P.J."/>
            <person name="Ram A.F."/>
            <person name="Ren Q."/>
            <person name="Robellet X."/>
            <person name="Robson G."/>
            <person name="Seiboth B."/>
            <person name="van Solingen P."/>
            <person name="Specht T."/>
            <person name="Sun J."/>
            <person name="Taheri-Talesh N."/>
            <person name="Takeshita N."/>
            <person name="Ussery D."/>
            <person name="vanKuyk P.A."/>
            <person name="Visser H."/>
            <person name="van de Vondervoort P.J."/>
            <person name="de Vries R.P."/>
            <person name="Walton J."/>
            <person name="Xiang X."/>
            <person name="Xiong Y."/>
            <person name="Zeng A.P."/>
            <person name="Brandt B.W."/>
            <person name="Cornell M.J."/>
            <person name="van den Hondel C.A."/>
            <person name="Visser J."/>
            <person name="Oliver S.G."/>
            <person name="Turner G."/>
        </authorList>
    </citation>
    <scope>GENOME REANNOTATION</scope>
    <source>
        <strain evidence="8">FGSC A4 / ATCC 38163 / CBS 112.46 / NRRL 194 / M139</strain>
    </source>
</reference>
<name>Q5BFR4_EMENI</name>
<dbReference type="PANTHER" id="PTHR48182:SF2">
    <property type="entry name" value="PROTEIN SERAC1"/>
    <property type="match status" value="1"/>
</dbReference>
<accession>Q5BFR4</accession>
<evidence type="ECO:0000256" key="5">
    <source>
        <dbReference type="ARBA" id="ARBA00023128"/>
    </source>
</evidence>
<evidence type="ECO:0000256" key="6">
    <source>
        <dbReference type="ARBA" id="ARBA00023136"/>
    </source>
</evidence>
<dbReference type="GO" id="GO:0005783">
    <property type="term" value="C:endoplasmic reticulum"/>
    <property type="evidence" value="ECO:0007669"/>
    <property type="project" value="UniProtKB-SubCell"/>
</dbReference>
<organism evidence="7 8">
    <name type="scientific">Emericella nidulans (strain FGSC A4 / ATCC 38163 / CBS 112.46 / NRRL 194 / M139)</name>
    <name type="common">Aspergillus nidulans</name>
    <dbReference type="NCBI Taxonomy" id="227321"/>
    <lineage>
        <taxon>Eukaryota</taxon>
        <taxon>Fungi</taxon>
        <taxon>Dikarya</taxon>
        <taxon>Ascomycota</taxon>
        <taxon>Pezizomycotina</taxon>
        <taxon>Eurotiomycetes</taxon>
        <taxon>Eurotiomycetidae</taxon>
        <taxon>Eurotiales</taxon>
        <taxon>Aspergillaceae</taxon>
        <taxon>Aspergillus</taxon>
        <taxon>Aspergillus subgen. Nidulantes</taxon>
    </lineage>
</organism>
<evidence type="ECO:0000313" key="8">
    <source>
        <dbReference type="Proteomes" id="UP000000560"/>
    </source>
</evidence>